<keyword evidence="2" id="KW-0732">Signal</keyword>
<feature type="region of interest" description="Disordered" evidence="1">
    <location>
        <begin position="290"/>
        <end position="311"/>
    </location>
</feature>
<evidence type="ECO:0000256" key="1">
    <source>
        <dbReference type="SAM" id="MobiDB-lite"/>
    </source>
</evidence>
<evidence type="ECO:0000256" key="2">
    <source>
        <dbReference type="SAM" id="SignalP"/>
    </source>
</evidence>
<proteinExistence type="predicted"/>
<dbReference type="SUPFAM" id="SSF63829">
    <property type="entry name" value="Calcium-dependent phosphotriesterase"/>
    <property type="match status" value="1"/>
</dbReference>
<dbReference type="InterPro" id="IPR015943">
    <property type="entry name" value="WD40/YVTN_repeat-like_dom_sf"/>
</dbReference>
<reference evidence="4" key="1">
    <citation type="journal article" date="2019" name="Int. J. Syst. Evol. Microbiol.">
        <title>The Global Catalogue of Microorganisms (GCM) 10K type strain sequencing project: providing services to taxonomists for standard genome sequencing and annotation.</title>
        <authorList>
            <consortium name="The Broad Institute Genomics Platform"/>
            <consortium name="The Broad Institute Genome Sequencing Center for Infectious Disease"/>
            <person name="Wu L."/>
            <person name="Ma J."/>
        </authorList>
    </citation>
    <scope>NUCLEOTIDE SEQUENCE [LARGE SCALE GENOMIC DNA]</scope>
    <source>
        <strain evidence="4">KCTC 32255</strain>
    </source>
</reference>
<keyword evidence="4" id="KW-1185">Reference proteome</keyword>
<protein>
    <recommendedName>
        <fullName evidence="5">PQQ-like domain-containing protein</fullName>
    </recommendedName>
</protein>
<dbReference type="Gene3D" id="2.130.10.10">
    <property type="entry name" value="YVTN repeat-like/Quinoprotein amine dehydrogenase"/>
    <property type="match status" value="1"/>
</dbReference>
<feature type="signal peptide" evidence="2">
    <location>
        <begin position="1"/>
        <end position="25"/>
    </location>
</feature>
<name>A0ABW2BWA8_9PSEU</name>
<dbReference type="RefSeq" id="WP_345405894.1">
    <property type="nucleotide sequence ID" value="NZ_BAABLA010000121.1"/>
</dbReference>
<feature type="chain" id="PRO_5047382890" description="PQQ-like domain-containing protein" evidence="2">
    <location>
        <begin position="26"/>
        <end position="499"/>
    </location>
</feature>
<sequence>MAARVFLRAAAICATIVIAATSVPAASAQVWLPIPPGPADHLVPRFEGAPAVAKPVASAPIPEHPFLADNGMSSMHNDAYASDAYSWGGPLGEDPRVTSATYGIEECATMAFDSAGRIVALCGGLEGSRLMLLDPESLAVLGAHPLPPRQLNLEKSPLEDICAGAYFYLDHRDRAVIATTNAQIWVVGQKAGPPGFALERTYDLSAHIPDDDCLVAQLPDWSGHIWFVTQEGGVGTVDPDSGAVRSIRLPGERIVNSFAVDETGGVFIVSTHALYRFDRGSDGKPHVTWREEYDRGSTRKPGQLSQGSGTTPTLVGDDLVVITDNADPRMHVIAYRRTAQERPRRKVCAEPVFEPGASATENSIVAAGRSVIVENNYGYTGPLSTMLGKSTAPGIARVAFSPSGCETRWTSDEIAPTNVPKASLANGLLYVYTKPDGVWWDPWYFTAVDVHTGRTVWKRLTGTGVQWNNHYASIYLGPDGTAYLATIAGVIRIADGETS</sequence>
<evidence type="ECO:0008006" key="5">
    <source>
        <dbReference type="Google" id="ProtNLM"/>
    </source>
</evidence>
<dbReference type="EMBL" id="JBHSXX010000001">
    <property type="protein sequence ID" value="MFC6866828.1"/>
    <property type="molecule type" value="Genomic_DNA"/>
</dbReference>
<accession>A0ABW2BWA8</accession>
<comment type="caution">
    <text evidence="3">The sequence shown here is derived from an EMBL/GenBank/DDBJ whole genome shotgun (WGS) entry which is preliminary data.</text>
</comment>
<evidence type="ECO:0000313" key="4">
    <source>
        <dbReference type="Proteomes" id="UP001596337"/>
    </source>
</evidence>
<gene>
    <name evidence="3" type="ORF">ACFQGD_06675</name>
</gene>
<dbReference type="Proteomes" id="UP001596337">
    <property type="component" value="Unassembled WGS sequence"/>
</dbReference>
<organism evidence="3 4">
    <name type="scientific">Haloechinothrix salitolerans</name>
    <dbReference type="NCBI Taxonomy" id="926830"/>
    <lineage>
        <taxon>Bacteria</taxon>
        <taxon>Bacillati</taxon>
        <taxon>Actinomycetota</taxon>
        <taxon>Actinomycetes</taxon>
        <taxon>Pseudonocardiales</taxon>
        <taxon>Pseudonocardiaceae</taxon>
        <taxon>Haloechinothrix</taxon>
    </lineage>
</organism>
<evidence type="ECO:0000313" key="3">
    <source>
        <dbReference type="EMBL" id="MFC6866828.1"/>
    </source>
</evidence>